<dbReference type="InterPro" id="IPR009078">
    <property type="entry name" value="Ferritin-like_SF"/>
</dbReference>
<dbReference type="EC" id="1.16.3.1" evidence="8"/>
<evidence type="ECO:0000259" key="2">
    <source>
        <dbReference type="PROSITE" id="PS50905"/>
    </source>
</evidence>
<dbReference type="EMBL" id="BQTA01000017">
    <property type="protein sequence ID" value="GKK00549.1"/>
    <property type="molecule type" value="Genomic_DNA"/>
</dbReference>
<gene>
    <name evidence="8" type="primary">ftnA_1</name>
    <name evidence="3" type="ORF">AN2335V1_0133</name>
    <name evidence="6" type="ORF">CWM98_04070</name>
    <name evidence="5" type="ORF">CWN47_36620</name>
    <name evidence="7" type="ORF">IAP99_09370</name>
    <name evidence="8" type="ORF">NCTC9177_05660</name>
    <name evidence="4" type="ORF">NUKP37_42510</name>
    <name evidence="9" type="ORF">SAMEA3729809_01469</name>
</gene>
<dbReference type="AlphaFoldDB" id="A0A0B7G369"/>
<dbReference type="KEGG" id="kvq:SP68_05700"/>
<dbReference type="Proteomes" id="UP000234412">
    <property type="component" value="Unassembled WGS sequence"/>
</dbReference>
<dbReference type="EMBL" id="PIDP01002463">
    <property type="protein sequence ID" value="PLM80859.1"/>
    <property type="molecule type" value="Genomic_DNA"/>
</dbReference>
<dbReference type="InterPro" id="IPR041719">
    <property type="entry name" value="Ferritin_prok"/>
</dbReference>
<protein>
    <submittedName>
        <fullName evidence="3 4">Ferritin</fullName>
    </submittedName>
    <submittedName>
        <fullName evidence="8">Ferritin-like protein 2</fullName>
        <ecNumber evidence="8">1.16.3.1</ecNumber>
    </submittedName>
    <submittedName>
        <fullName evidence="7">Non-heme ferritin-like protein</fullName>
    </submittedName>
</protein>
<reference evidence="10 11" key="1">
    <citation type="submission" date="2017-11" db="EMBL/GenBank/DDBJ databases">
        <authorList>
            <person name="Han C.G."/>
        </authorList>
    </citation>
    <scope>NUCLEOTIDE SEQUENCE [LARGE SCALE GENOMIC DNA]</scope>
    <source>
        <strain evidence="6 11">A5</strain>
        <strain evidence="5 10">A8</strain>
    </source>
</reference>
<dbReference type="EMBL" id="UGKR01000003">
    <property type="protein sequence ID" value="STS91744.1"/>
    <property type="molecule type" value="Genomic_DNA"/>
</dbReference>
<dbReference type="SUPFAM" id="SSF47240">
    <property type="entry name" value="Ferritin-like"/>
    <property type="match status" value="1"/>
</dbReference>
<dbReference type="CDD" id="cd01055">
    <property type="entry name" value="Nonheme_Ferritin"/>
    <property type="match status" value="1"/>
</dbReference>
<accession>A0A0B7G369</accession>
<dbReference type="Proteomes" id="UP000789617">
    <property type="component" value="Unassembled WGS sequence"/>
</dbReference>
<dbReference type="InterPro" id="IPR009040">
    <property type="entry name" value="Ferritin-like_diiron"/>
</dbReference>
<dbReference type="InterPro" id="IPR012347">
    <property type="entry name" value="Ferritin-like"/>
</dbReference>
<dbReference type="RefSeq" id="WP_012541238.1">
    <property type="nucleotide sequence ID" value="NC_011283.1"/>
</dbReference>
<reference evidence="9 13" key="4">
    <citation type="submission" date="2018-08" db="EMBL/GenBank/DDBJ databases">
        <authorList>
            <consortium name="Pathogen Informatics"/>
        </authorList>
    </citation>
    <scope>NUCLEOTIDE SEQUENCE [LARGE SCALE GENOMIC DNA]</scope>
    <source>
        <strain evidence="9 13">EuSCAPE_TR218</strain>
    </source>
</reference>
<sequence>MAVPGMAQKLNTQMNLEFHASNVYLNLSEWCARHRFDGAATFLRTRAQSSITLTMRVFDYLKKAGSWPIVNPDRACNPECTSLEDLFTQTLNDYQQRSSMLSGLAEEARAQSDDNTWRFLTLLAEEQQQDGLLLQSVLEEIRNADKAGLGMEQTDRRLMALVGEPRKPH</sequence>
<dbReference type="EMBL" id="CP060807">
    <property type="protein sequence ID" value="QNP26533.1"/>
    <property type="molecule type" value="Genomic_DNA"/>
</dbReference>
<name>A0A0B7G369_KLEVA</name>
<evidence type="ECO:0000313" key="5">
    <source>
        <dbReference type="EMBL" id="PLM80859.1"/>
    </source>
</evidence>
<evidence type="ECO:0000313" key="10">
    <source>
        <dbReference type="Proteomes" id="UP000234412"/>
    </source>
</evidence>
<evidence type="ECO:0000313" key="3">
    <source>
        <dbReference type="EMBL" id="CAH5939866.1"/>
    </source>
</evidence>
<dbReference type="InterPro" id="IPR008331">
    <property type="entry name" value="Ferritin_DPS_dom"/>
</dbReference>
<evidence type="ECO:0000313" key="12">
    <source>
        <dbReference type="Proteomes" id="UP000254545"/>
    </source>
</evidence>
<evidence type="ECO:0000313" key="9">
    <source>
        <dbReference type="EMBL" id="SXF92769.1"/>
    </source>
</evidence>
<reference evidence="10 11" key="2">
    <citation type="submission" date="2018-01" db="EMBL/GenBank/DDBJ databases">
        <title>Genomic study of Klebsiella pneumoniae.</title>
        <authorList>
            <person name="Yang Y."/>
            <person name="Bicalho R."/>
        </authorList>
    </citation>
    <scope>NUCLEOTIDE SEQUENCE [LARGE SCALE GENOMIC DNA]</scope>
    <source>
        <strain evidence="6 11">A5</strain>
        <strain evidence="5 10">A8</strain>
    </source>
</reference>
<evidence type="ECO:0000313" key="7">
    <source>
        <dbReference type="EMBL" id="QNP26533.1"/>
    </source>
</evidence>
<dbReference type="EMBL" id="CAJOXS020000001">
    <property type="protein sequence ID" value="CAH5939866.1"/>
    <property type="molecule type" value="Genomic_DNA"/>
</dbReference>
<dbReference type="Gene3D" id="1.20.1260.10">
    <property type="match status" value="1"/>
</dbReference>
<organism evidence="8 12">
    <name type="scientific">Klebsiella variicola</name>
    <dbReference type="NCBI Taxonomy" id="244366"/>
    <lineage>
        <taxon>Bacteria</taxon>
        <taxon>Pseudomonadati</taxon>
        <taxon>Pseudomonadota</taxon>
        <taxon>Gammaproteobacteria</taxon>
        <taxon>Enterobacterales</taxon>
        <taxon>Enterobacteriaceae</taxon>
        <taxon>Klebsiella/Raoultella group</taxon>
        <taxon>Klebsiella</taxon>
        <taxon>Klebsiella pneumoniae complex</taxon>
    </lineage>
</organism>
<dbReference type="EMBL" id="PICB01000114">
    <property type="protein sequence ID" value="PLP48287.1"/>
    <property type="molecule type" value="Genomic_DNA"/>
</dbReference>
<feature type="domain" description="Ferritin-like diiron" evidence="2">
    <location>
        <begin position="1"/>
        <end position="145"/>
    </location>
</feature>
<proteinExistence type="inferred from homology"/>
<dbReference type="KEGG" id="kpk:A593_01625"/>
<keyword evidence="15" id="KW-1185">Reference proteome</keyword>
<evidence type="ECO:0000313" key="13">
    <source>
        <dbReference type="Proteomes" id="UP000258928"/>
    </source>
</evidence>
<dbReference type="OMA" id="SNVTHMM"/>
<dbReference type="Pfam" id="PF00210">
    <property type="entry name" value="Ferritin"/>
    <property type="match status" value="1"/>
</dbReference>
<dbReference type="GO" id="GO:0008199">
    <property type="term" value="F:ferric iron binding"/>
    <property type="evidence" value="ECO:0007669"/>
    <property type="project" value="InterPro"/>
</dbReference>
<evidence type="ECO:0000313" key="15">
    <source>
        <dbReference type="Proteomes" id="UP000789617"/>
    </source>
</evidence>
<evidence type="ECO:0000313" key="8">
    <source>
        <dbReference type="EMBL" id="STS91744.1"/>
    </source>
</evidence>
<dbReference type="NCBIfam" id="NF011597">
    <property type="entry name" value="PRK15022.1"/>
    <property type="match status" value="1"/>
</dbReference>
<dbReference type="Proteomes" id="UP000258928">
    <property type="component" value="Unassembled WGS sequence"/>
</dbReference>
<evidence type="ECO:0000256" key="1">
    <source>
        <dbReference type="ARBA" id="ARBA00006950"/>
    </source>
</evidence>
<dbReference type="KEGG" id="kpe:KPK_1885"/>
<comment type="similarity">
    <text evidence="1">Belongs to the ferritin family. Prokaryotic subfamily.</text>
</comment>
<evidence type="ECO:0000313" key="6">
    <source>
        <dbReference type="EMBL" id="PLP48287.1"/>
    </source>
</evidence>
<reference evidence="7 14" key="5">
    <citation type="submission" date="2020-08" db="EMBL/GenBank/DDBJ databases">
        <title>Complete genome sequence of Klebsiella pneumoniae KP2757.</title>
        <authorList>
            <person name="Zhang X."/>
        </authorList>
    </citation>
    <scope>NUCLEOTIDE SEQUENCE [LARGE SCALE GENOMIC DNA]</scope>
    <source>
        <strain evidence="7 14">KP2757</strain>
    </source>
</reference>
<dbReference type="GeneID" id="93272433"/>
<evidence type="ECO:0000313" key="4">
    <source>
        <dbReference type="EMBL" id="GKK00549.1"/>
    </source>
</evidence>
<evidence type="ECO:0000313" key="14">
    <source>
        <dbReference type="Proteomes" id="UP000516181"/>
    </source>
</evidence>
<reference evidence="8 12" key="3">
    <citation type="submission" date="2018-06" db="EMBL/GenBank/DDBJ databases">
        <authorList>
            <consortium name="Pathogen Informatics"/>
            <person name="Doyle S."/>
        </authorList>
    </citation>
    <scope>NUCLEOTIDE SEQUENCE [LARGE SCALE GENOMIC DNA]</scope>
    <source>
        <strain evidence="8 12">NCTC9177</strain>
    </source>
</reference>
<keyword evidence="8" id="KW-0560">Oxidoreductase</keyword>
<dbReference type="Proteomes" id="UP000254545">
    <property type="component" value="Unassembled WGS sequence"/>
</dbReference>
<reference evidence="3" key="7">
    <citation type="submission" date="2022-05" db="EMBL/GenBank/DDBJ databases">
        <authorList>
            <person name="Alioto T."/>
            <person name="Alioto T."/>
            <person name="Gomez Garrido J."/>
        </authorList>
    </citation>
    <scope>NUCLEOTIDE SEQUENCE</scope>
    <source>
        <strain evidence="3">0</strain>
    </source>
</reference>
<evidence type="ECO:0000313" key="11">
    <source>
        <dbReference type="Proteomes" id="UP000234473"/>
    </source>
</evidence>
<dbReference type="Proteomes" id="UP001060507">
    <property type="component" value="Unassembled WGS sequence"/>
</dbReference>
<dbReference type="Proteomes" id="UP000234473">
    <property type="component" value="Unassembled WGS sequence"/>
</dbReference>
<dbReference type="Proteomes" id="UP000516181">
    <property type="component" value="Chromosome"/>
</dbReference>
<dbReference type="PROSITE" id="PS50905">
    <property type="entry name" value="FERRITIN_LIKE"/>
    <property type="match status" value="1"/>
</dbReference>
<reference evidence="4" key="6">
    <citation type="journal article" date="2022" name="J. Appl. Microbiol.">
        <title>PCR-based ORF typing of Klebsiella pneumoniae for rapid identification of global clones and transmission events.</title>
        <authorList>
            <person name="Nonogaki R."/>
            <person name="Iijima A."/>
            <person name="Kawamura K."/>
            <person name="Kayama S."/>
            <person name="Sugai M."/>
            <person name="Yagi T."/>
            <person name="Arakawa Y."/>
            <person name="Doi Y."/>
            <person name="Suzuki M."/>
        </authorList>
    </citation>
    <scope>NUCLEOTIDE SEQUENCE</scope>
    <source>
        <strain evidence="4">NUKP-37</strain>
    </source>
</reference>
<dbReference type="EMBL" id="UKAS01000003">
    <property type="protein sequence ID" value="SXF92769.1"/>
    <property type="molecule type" value="Genomic_DNA"/>
</dbReference>
<dbReference type="GO" id="GO:0004322">
    <property type="term" value="F:ferroxidase activity"/>
    <property type="evidence" value="ECO:0007669"/>
    <property type="project" value="UniProtKB-EC"/>
</dbReference>